<dbReference type="SMART" id="SM00028">
    <property type="entry name" value="TPR"/>
    <property type="match status" value="6"/>
</dbReference>
<sequence>MSNQTNLIVQDDLDPSLRDQLQALSNTPADHPARAGQLLDIGAAFHACFSKSQKLTDLEQAHRYMAEALSLIAEDHPDRVYALHELGLILRTQCDLSGKITDLEQAIKYKQEALGIVPEDYPNRPTLLHSLAMALVAYFERLGGMENLERAIKHMQEAVDITPGGHPDKASWLDGLGITLRLHFQRLGERGSLEQAIKCHQKAVDATQDSDPDKPIMLNNLGLDLLLRFEKYAESKDLDEAMQYLLRAEHIARPGHSDRPTWLKHLTRAFKAHFSRTGDVEDLNQAIKCSEQAVAITAQAHPNKASLINTLGAAYQTRFERLAKMEDLELAVRYHQQALDITPAGHPKRSLSLDNLGSALRLRFHKLGEVEDLMQALRYKQEAVLLMPADHSDRATCLVNLGTLHIDHFEISGEIEDLDLCLKYRKEAVDITPQEHTLKALFIDGLASVLQTRFNRLGEMRDLEQALKWKQEAVEMTPQAHSDRAYLLNSLAVSYQAYFLRTEEMKALDQAISQFHAALEITPEGHPDRANRFNNLAISYQAHFQKTEDTRDLEQAMKYNKEAVDLTPVGNQNRARWLNGLAKAYEIHFHKLQCLKDLEEAMEYYREAVDITPDNHPHIVLWLHALGVSYLLHAGSLTDKGNYQAAHRDIAMALATWERCMDHQTGPPQTSCEAALSVGRLAYYLHQHQRAFEAFQRAIHLLPQTVWFGLQVEDQYFHIRKLTAPAQDAAGAAIKIGSFNTALEWLEQGRSLVWNRLLQLQTPLDALHGVQPELAKRLSHIADRLHMQTISGGSSTQTESSQQLYQDQSSLALEWEKLLKQARTLPGFEKFLLPKPVSDLNSAAHAGPVAVINASINQCDALILLPGAKQVIHLVLHSISYQEVLEMQARLQQILYLEGRAARQRMTHSEADKQMESILSILWNKVVKPILDKLGLQPSSIYSLPHITWCPTGPFMSLPIHAAGIYDGSQKDSKLSDFCISSYTPTLSALLTEPTPSYKDFKMLAVGMSDAPGLPPLNGVNKELENIQMSARNLDIHIMQGQEATVAAVQDALGRSTWAHFACHGTQNMEKPLSSGLVLSGAQHLKLSDIIQNNSSGPTKGLAFLSACQTATGTHDLADESVHLAAGMLLAGYRSVIATMWTIKDEYAPEVAADVYKELFKSAKPDHTQSAYALHKAVENLKKSHPGISYLSWVPYVHMGH</sequence>
<evidence type="ECO:0000256" key="1">
    <source>
        <dbReference type="PROSITE-ProRule" id="PRU00339"/>
    </source>
</evidence>
<evidence type="ECO:0000313" key="4">
    <source>
        <dbReference type="Proteomes" id="UP000305948"/>
    </source>
</evidence>
<feature type="repeat" description="TPR" evidence="1">
    <location>
        <begin position="672"/>
        <end position="705"/>
    </location>
</feature>
<keyword evidence="1" id="KW-0802">TPR repeat</keyword>
<dbReference type="OrthoDB" id="9991317at2759"/>
<dbReference type="STRING" id="5364.A0A5C3MSY1"/>
<dbReference type="Pfam" id="PF13181">
    <property type="entry name" value="TPR_8"/>
    <property type="match status" value="1"/>
</dbReference>
<dbReference type="PROSITE" id="PS50005">
    <property type="entry name" value="TPR"/>
    <property type="match status" value="2"/>
</dbReference>
<dbReference type="InterPro" id="IPR019734">
    <property type="entry name" value="TPR_rpt"/>
</dbReference>
<dbReference type="InterPro" id="IPR011990">
    <property type="entry name" value="TPR-like_helical_dom_sf"/>
</dbReference>
<dbReference type="InterPro" id="IPR024983">
    <property type="entry name" value="CHAT_dom"/>
</dbReference>
<feature type="repeat" description="TPR" evidence="1">
    <location>
        <begin position="582"/>
        <end position="615"/>
    </location>
</feature>
<organism evidence="3 4">
    <name type="scientific">Heliocybe sulcata</name>
    <dbReference type="NCBI Taxonomy" id="5364"/>
    <lineage>
        <taxon>Eukaryota</taxon>
        <taxon>Fungi</taxon>
        <taxon>Dikarya</taxon>
        <taxon>Basidiomycota</taxon>
        <taxon>Agaricomycotina</taxon>
        <taxon>Agaricomycetes</taxon>
        <taxon>Gloeophyllales</taxon>
        <taxon>Gloeophyllaceae</taxon>
        <taxon>Heliocybe</taxon>
    </lineage>
</organism>
<dbReference type="PANTHER" id="PTHR10098">
    <property type="entry name" value="RAPSYN-RELATED"/>
    <property type="match status" value="1"/>
</dbReference>
<dbReference type="EMBL" id="ML213523">
    <property type="protein sequence ID" value="TFK47546.1"/>
    <property type="molecule type" value="Genomic_DNA"/>
</dbReference>
<gene>
    <name evidence="3" type="ORF">OE88DRAFT_1685909</name>
</gene>
<proteinExistence type="predicted"/>
<dbReference type="SUPFAM" id="SSF81901">
    <property type="entry name" value="HCP-like"/>
    <property type="match status" value="2"/>
</dbReference>
<dbReference type="Pfam" id="PF12770">
    <property type="entry name" value="CHAT"/>
    <property type="match status" value="1"/>
</dbReference>
<evidence type="ECO:0000259" key="2">
    <source>
        <dbReference type="Pfam" id="PF12770"/>
    </source>
</evidence>
<accession>A0A5C3MSY1</accession>
<feature type="domain" description="CHAT" evidence="2">
    <location>
        <begin position="920"/>
        <end position="1200"/>
    </location>
</feature>
<dbReference type="AlphaFoldDB" id="A0A5C3MSY1"/>
<evidence type="ECO:0000313" key="3">
    <source>
        <dbReference type="EMBL" id="TFK47546.1"/>
    </source>
</evidence>
<reference evidence="3 4" key="1">
    <citation type="journal article" date="2019" name="Nat. Ecol. Evol.">
        <title>Megaphylogeny resolves global patterns of mushroom evolution.</title>
        <authorList>
            <person name="Varga T."/>
            <person name="Krizsan K."/>
            <person name="Foldi C."/>
            <person name="Dima B."/>
            <person name="Sanchez-Garcia M."/>
            <person name="Sanchez-Ramirez S."/>
            <person name="Szollosi G.J."/>
            <person name="Szarkandi J.G."/>
            <person name="Papp V."/>
            <person name="Albert L."/>
            <person name="Andreopoulos W."/>
            <person name="Angelini C."/>
            <person name="Antonin V."/>
            <person name="Barry K.W."/>
            <person name="Bougher N.L."/>
            <person name="Buchanan P."/>
            <person name="Buyck B."/>
            <person name="Bense V."/>
            <person name="Catcheside P."/>
            <person name="Chovatia M."/>
            <person name="Cooper J."/>
            <person name="Damon W."/>
            <person name="Desjardin D."/>
            <person name="Finy P."/>
            <person name="Geml J."/>
            <person name="Haridas S."/>
            <person name="Hughes K."/>
            <person name="Justo A."/>
            <person name="Karasinski D."/>
            <person name="Kautmanova I."/>
            <person name="Kiss B."/>
            <person name="Kocsube S."/>
            <person name="Kotiranta H."/>
            <person name="LaButti K.M."/>
            <person name="Lechner B.E."/>
            <person name="Liimatainen K."/>
            <person name="Lipzen A."/>
            <person name="Lukacs Z."/>
            <person name="Mihaltcheva S."/>
            <person name="Morgado L.N."/>
            <person name="Niskanen T."/>
            <person name="Noordeloos M.E."/>
            <person name="Ohm R.A."/>
            <person name="Ortiz-Santana B."/>
            <person name="Ovrebo C."/>
            <person name="Racz N."/>
            <person name="Riley R."/>
            <person name="Savchenko A."/>
            <person name="Shiryaev A."/>
            <person name="Soop K."/>
            <person name="Spirin V."/>
            <person name="Szebenyi C."/>
            <person name="Tomsovsky M."/>
            <person name="Tulloss R.E."/>
            <person name="Uehling J."/>
            <person name="Grigoriev I.V."/>
            <person name="Vagvolgyi C."/>
            <person name="Papp T."/>
            <person name="Martin F.M."/>
            <person name="Miettinen O."/>
            <person name="Hibbett D.S."/>
            <person name="Nagy L.G."/>
        </authorList>
    </citation>
    <scope>NUCLEOTIDE SEQUENCE [LARGE SCALE GENOMIC DNA]</scope>
    <source>
        <strain evidence="3 4">OMC1185</strain>
    </source>
</reference>
<keyword evidence="4" id="KW-1185">Reference proteome</keyword>
<dbReference type="PANTHER" id="PTHR10098:SF108">
    <property type="entry name" value="TETRATRICOPEPTIDE REPEAT PROTEIN 28"/>
    <property type="match status" value="1"/>
</dbReference>
<protein>
    <submittedName>
        <fullName evidence="3">TPR-like protein</fullName>
    </submittedName>
</protein>
<dbReference type="Gene3D" id="1.25.40.10">
    <property type="entry name" value="Tetratricopeptide repeat domain"/>
    <property type="match status" value="5"/>
</dbReference>
<name>A0A5C3MSY1_9AGAM</name>
<dbReference type="Proteomes" id="UP000305948">
    <property type="component" value="Unassembled WGS sequence"/>
</dbReference>